<dbReference type="CDD" id="cd00092">
    <property type="entry name" value="HTH_CRP"/>
    <property type="match status" value="1"/>
</dbReference>
<organism evidence="6">
    <name type="scientific">mine drainage metagenome</name>
    <dbReference type="NCBI Taxonomy" id="410659"/>
    <lineage>
        <taxon>unclassified sequences</taxon>
        <taxon>metagenomes</taxon>
        <taxon>ecological metagenomes</taxon>
    </lineage>
</organism>
<reference evidence="6" key="1">
    <citation type="submission" date="2013-08" db="EMBL/GenBank/DDBJ databases">
        <authorList>
            <person name="Mendez C."/>
            <person name="Richter M."/>
            <person name="Ferrer M."/>
            <person name="Sanchez J."/>
        </authorList>
    </citation>
    <scope>NUCLEOTIDE SEQUENCE</scope>
</reference>
<dbReference type="InterPro" id="IPR018490">
    <property type="entry name" value="cNMP-bd_dom_sf"/>
</dbReference>
<dbReference type="PANTHER" id="PTHR24567:SF75">
    <property type="entry name" value="FUMARATE AND NITRATE REDUCTION REGULATORY PROTEIN"/>
    <property type="match status" value="1"/>
</dbReference>
<dbReference type="Gene3D" id="1.10.10.10">
    <property type="entry name" value="Winged helix-like DNA-binding domain superfamily/Winged helix DNA-binding domain"/>
    <property type="match status" value="1"/>
</dbReference>
<reference evidence="6" key="2">
    <citation type="journal article" date="2014" name="ISME J.">
        <title>Microbial stratification in low pH oxic and suboxic macroscopic growths along an acid mine drainage.</title>
        <authorList>
            <person name="Mendez-Garcia C."/>
            <person name="Mesa V."/>
            <person name="Sprenger R.R."/>
            <person name="Richter M."/>
            <person name="Diez M.S."/>
            <person name="Solano J."/>
            <person name="Bargiela R."/>
            <person name="Golyshina O.V."/>
            <person name="Manteca A."/>
            <person name="Ramos J.L."/>
            <person name="Gallego J.R."/>
            <person name="Llorente I."/>
            <person name="Martins Dos Santos V.A."/>
            <person name="Jensen O.N."/>
            <person name="Pelaez A.I."/>
            <person name="Sanchez J."/>
            <person name="Ferrer M."/>
        </authorList>
    </citation>
    <scope>NUCLEOTIDE SEQUENCE</scope>
</reference>
<dbReference type="SMART" id="SM00419">
    <property type="entry name" value="HTH_CRP"/>
    <property type="match status" value="1"/>
</dbReference>
<protein>
    <submittedName>
        <fullName evidence="6">Crp/FNR family transcriptional regulator</fullName>
    </submittedName>
</protein>
<keyword evidence="1" id="KW-0805">Transcription regulation</keyword>
<dbReference type="PROSITE" id="PS51063">
    <property type="entry name" value="HTH_CRP_2"/>
    <property type="match status" value="1"/>
</dbReference>
<dbReference type="GO" id="GO:0003677">
    <property type="term" value="F:DNA binding"/>
    <property type="evidence" value="ECO:0007669"/>
    <property type="project" value="UniProtKB-KW"/>
</dbReference>
<gene>
    <name evidence="6" type="ORF">B1A_10398</name>
    <name evidence="7" type="ORF">B1B_05773</name>
</gene>
<accession>T1AR69</accession>
<evidence type="ECO:0000256" key="2">
    <source>
        <dbReference type="ARBA" id="ARBA00023125"/>
    </source>
</evidence>
<dbReference type="AlphaFoldDB" id="T1AR69"/>
<dbReference type="InterPro" id="IPR000595">
    <property type="entry name" value="cNMP-bd_dom"/>
</dbReference>
<evidence type="ECO:0000256" key="1">
    <source>
        <dbReference type="ARBA" id="ARBA00023015"/>
    </source>
</evidence>
<dbReference type="GO" id="GO:0005829">
    <property type="term" value="C:cytosol"/>
    <property type="evidence" value="ECO:0007669"/>
    <property type="project" value="TreeGrafter"/>
</dbReference>
<dbReference type="FunFam" id="1.10.10.10:FF:000028">
    <property type="entry name" value="Fumarate/nitrate reduction transcriptional regulator Fnr"/>
    <property type="match status" value="1"/>
</dbReference>
<evidence type="ECO:0000259" key="4">
    <source>
        <dbReference type="PROSITE" id="PS50042"/>
    </source>
</evidence>
<dbReference type="Pfam" id="PF13545">
    <property type="entry name" value="HTH_Crp_2"/>
    <property type="match status" value="1"/>
</dbReference>
<dbReference type="Pfam" id="PF00027">
    <property type="entry name" value="cNMP_binding"/>
    <property type="match status" value="1"/>
</dbReference>
<dbReference type="PRINTS" id="PR00034">
    <property type="entry name" value="HTHCRP"/>
</dbReference>
<dbReference type="PANTHER" id="PTHR24567">
    <property type="entry name" value="CRP FAMILY TRANSCRIPTIONAL REGULATORY PROTEIN"/>
    <property type="match status" value="1"/>
</dbReference>
<dbReference type="InterPro" id="IPR012318">
    <property type="entry name" value="HTH_CRP"/>
</dbReference>
<keyword evidence="2" id="KW-0238">DNA-binding</keyword>
<dbReference type="InterPro" id="IPR036390">
    <property type="entry name" value="WH_DNA-bd_sf"/>
</dbReference>
<keyword evidence="3" id="KW-0804">Transcription</keyword>
<dbReference type="GO" id="GO:0003700">
    <property type="term" value="F:DNA-binding transcription factor activity"/>
    <property type="evidence" value="ECO:0007669"/>
    <property type="project" value="TreeGrafter"/>
</dbReference>
<feature type="domain" description="HTH crp-type" evidence="5">
    <location>
        <begin position="180"/>
        <end position="253"/>
    </location>
</feature>
<dbReference type="CDD" id="cd00038">
    <property type="entry name" value="CAP_ED"/>
    <property type="match status" value="1"/>
</dbReference>
<proteinExistence type="predicted"/>
<dbReference type="EMBL" id="AUZX01007405">
    <property type="protein sequence ID" value="EQD59862.1"/>
    <property type="molecule type" value="Genomic_DNA"/>
</dbReference>
<evidence type="ECO:0000259" key="5">
    <source>
        <dbReference type="PROSITE" id="PS51063"/>
    </source>
</evidence>
<sequence length="265" mass="29496">MLDWHPLQSRSQAAMTLHSHRLTDRDSPIADDGDEVRFCSTCAFSGACTRAGYDKAALRDLHVLVEHVGPYRVGEPVFRRHDPFRAIYAVRAGTVKTVAIDAEGNEQVLGFYIPGEVVGLNAIYPEHYPCDATALETTYFCRFSFSAISALATRLPGLQQQLFRLLSKELGMTSRLAGDHAADERVAAFLIDLAERYATQGFPARRLHLAMSRSEIADYLRLAAETVSRMLTRFRDLGLIAIDGREVEIVDAARLNALARNVLER</sequence>
<evidence type="ECO:0000256" key="3">
    <source>
        <dbReference type="ARBA" id="ARBA00023163"/>
    </source>
</evidence>
<dbReference type="SUPFAM" id="SSF51206">
    <property type="entry name" value="cAMP-binding domain-like"/>
    <property type="match status" value="1"/>
</dbReference>
<dbReference type="EMBL" id="AUZY01003664">
    <property type="protein sequence ID" value="EQD67901.1"/>
    <property type="molecule type" value="Genomic_DNA"/>
</dbReference>
<evidence type="ECO:0000313" key="7">
    <source>
        <dbReference type="EMBL" id="EQD67901.1"/>
    </source>
</evidence>
<dbReference type="SUPFAM" id="SSF46785">
    <property type="entry name" value="Winged helix' DNA-binding domain"/>
    <property type="match status" value="1"/>
</dbReference>
<dbReference type="InterPro" id="IPR050397">
    <property type="entry name" value="Env_Response_Regulators"/>
</dbReference>
<comment type="caution">
    <text evidence="6">The sequence shown here is derived from an EMBL/GenBank/DDBJ whole genome shotgun (WGS) entry which is preliminary data.</text>
</comment>
<dbReference type="InterPro" id="IPR014710">
    <property type="entry name" value="RmlC-like_jellyroll"/>
</dbReference>
<dbReference type="Gene3D" id="2.60.120.10">
    <property type="entry name" value="Jelly Rolls"/>
    <property type="match status" value="1"/>
</dbReference>
<dbReference type="PROSITE" id="PS50042">
    <property type="entry name" value="CNMP_BINDING_3"/>
    <property type="match status" value="1"/>
</dbReference>
<dbReference type="SMART" id="SM00100">
    <property type="entry name" value="cNMP"/>
    <property type="match status" value="1"/>
</dbReference>
<name>T1AR69_9ZZZZ</name>
<feature type="domain" description="Cyclic nucleotide-binding" evidence="4">
    <location>
        <begin position="71"/>
        <end position="134"/>
    </location>
</feature>
<evidence type="ECO:0000313" key="6">
    <source>
        <dbReference type="EMBL" id="EQD59862.1"/>
    </source>
</evidence>
<dbReference type="InterPro" id="IPR036388">
    <property type="entry name" value="WH-like_DNA-bd_sf"/>
</dbReference>